<protein>
    <recommendedName>
        <fullName evidence="4">Glutamyl-tRNA reductase</fullName>
        <shortName evidence="4">GluTR</shortName>
        <ecNumber evidence="4">1.2.1.70</ecNumber>
    </recommendedName>
</protein>
<dbReference type="RefSeq" id="WP_046369694.1">
    <property type="nucleotide sequence ID" value="NZ_BBWV01000002.1"/>
</dbReference>
<dbReference type="Pfam" id="PF01488">
    <property type="entry name" value="Shikimate_DH"/>
    <property type="match status" value="1"/>
</dbReference>
<dbReference type="NCBIfam" id="TIGR01035">
    <property type="entry name" value="hemA"/>
    <property type="match status" value="1"/>
</dbReference>
<keyword evidence="2 4" id="KW-0560">Oxidoreductase</keyword>
<dbReference type="HAMAP" id="MF_00087">
    <property type="entry name" value="Glu_tRNA_reductase"/>
    <property type="match status" value="1"/>
</dbReference>
<proteinExistence type="inferred from homology"/>
<comment type="function">
    <text evidence="4">Catalyzes the NADPH-dependent reduction of glutamyl-tRNA(Glu) to glutamate 1-semialdehyde (GSA).</text>
</comment>
<comment type="similarity">
    <text evidence="4">Belongs to the glutamyl-tRNA reductase family.</text>
</comment>
<dbReference type="EC" id="1.2.1.70" evidence="4"/>
<comment type="subunit">
    <text evidence="4">Homodimer.</text>
</comment>
<name>A0A0E9N2L1_9BACT</name>
<evidence type="ECO:0000256" key="1">
    <source>
        <dbReference type="ARBA" id="ARBA00022857"/>
    </source>
</evidence>
<dbReference type="InterPro" id="IPR036291">
    <property type="entry name" value="NAD(P)-bd_dom_sf"/>
</dbReference>
<evidence type="ECO:0000313" key="12">
    <source>
        <dbReference type="Proteomes" id="UP000033121"/>
    </source>
</evidence>
<feature type="domain" description="Glutamyl-tRNA reductase N-terminal" evidence="10">
    <location>
        <begin position="6"/>
        <end position="145"/>
    </location>
</feature>
<dbReference type="PROSITE" id="PS00747">
    <property type="entry name" value="GLUTR"/>
    <property type="match status" value="1"/>
</dbReference>
<evidence type="ECO:0000256" key="7">
    <source>
        <dbReference type="PIRSR" id="PIRSR000445-3"/>
    </source>
</evidence>
<dbReference type="GO" id="GO:0050661">
    <property type="term" value="F:NADP binding"/>
    <property type="evidence" value="ECO:0007669"/>
    <property type="project" value="InterPro"/>
</dbReference>
<dbReference type="InterPro" id="IPR015895">
    <property type="entry name" value="4pyrrol_synth_GluRdtase_N"/>
</dbReference>
<evidence type="ECO:0000259" key="10">
    <source>
        <dbReference type="Pfam" id="PF05201"/>
    </source>
</evidence>
<evidence type="ECO:0000256" key="3">
    <source>
        <dbReference type="ARBA" id="ARBA00023244"/>
    </source>
</evidence>
<sequence>MIAVAGISHTSAGFESLATFTGKYTRKEEASLHLSGQIWVETCNRIELYAELEKTSQQEIENILLRQFGLTQKPAGFYVYTGGDAIFHLLKVAAGLDSAVLGEDQVLAQLKQSFQRAAEARMTSPYLNKVFHKTFATGKQVRSLTGINKGNRSVASISVSLADRFLRDNQLSKNACILVLGAGETGNLLTEILVDKKYRQIRIWNRTADRAIELSSRFGLETVATSSLPSAYQDADIVLVATSSKKTLIDYQVEGTRKQRLLIDLSMPFQVKPGTIIPGTTHFNLSQITAIREQTDKSRQKAVEDALQLVYAAQQEILSWQDQKWVAQTLSQWRSLLQMVQERQIRDFMRDNPDANPEHLQELAIRMSSQVLKQLAWTIRQQQLTDEGSQWSKLLATVEPYEQLN</sequence>
<feature type="domain" description="Quinate/shikimate 5-dehydrogenase/glutamyl-tRNA reductase" evidence="9">
    <location>
        <begin position="173"/>
        <end position="274"/>
    </location>
</feature>
<dbReference type="InterPro" id="IPR000343">
    <property type="entry name" value="4pyrrol_synth_GluRdtase"/>
</dbReference>
<feature type="binding site" evidence="4 6">
    <location>
        <position position="98"/>
    </location>
    <ligand>
        <name>substrate</name>
    </ligand>
</feature>
<organism evidence="11 12">
    <name type="scientific">Flavihumibacter petaseus NBRC 106054</name>
    <dbReference type="NCBI Taxonomy" id="1220578"/>
    <lineage>
        <taxon>Bacteria</taxon>
        <taxon>Pseudomonadati</taxon>
        <taxon>Bacteroidota</taxon>
        <taxon>Chitinophagia</taxon>
        <taxon>Chitinophagales</taxon>
        <taxon>Chitinophagaceae</taxon>
        <taxon>Flavihumibacter</taxon>
    </lineage>
</organism>
<dbReference type="InterPro" id="IPR006151">
    <property type="entry name" value="Shikm_DH/Glu-tRNA_Rdtase"/>
</dbReference>
<dbReference type="GO" id="GO:0019353">
    <property type="term" value="P:protoporphyrinogen IX biosynthetic process from glutamate"/>
    <property type="evidence" value="ECO:0007669"/>
    <property type="project" value="TreeGrafter"/>
</dbReference>
<evidence type="ECO:0000256" key="8">
    <source>
        <dbReference type="PIRSR" id="PIRSR000445-4"/>
    </source>
</evidence>
<evidence type="ECO:0000256" key="5">
    <source>
        <dbReference type="PIRSR" id="PIRSR000445-1"/>
    </source>
</evidence>
<accession>A0A0E9N2L1</accession>
<evidence type="ECO:0000313" key="11">
    <source>
        <dbReference type="EMBL" id="GAO43876.1"/>
    </source>
</evidence>
<dbReference type="Gene3D" id="3.30.460.30">
    <property type="entry name" value="Glutamyl-tRNA reductase, N-terminal domain"/>
    <property type="match status" value="1"/>
</dbReference>
<comment type="domain">
    <text evidence="4">Possesses an unusual extended V-shaped dimeric structure with each monomer consisting of three distinct domains arranged along a curved 'spinal' alpha-helix. The N-terminal catalytic domain specifically recognizes the glutamate moiety of the substrate. The second domain is the NADPH-binding domain, and the third C-terminal domain is responsible for dimerization.</text>
</comment>
<comment type="catalytic activity">
    <reaction evidence="4">
        <text>(S)-4-amino-5-oxopentanoate + tRNA(Glu) + NADP(+) = L-glutamyl-tRNA(Glu) + NADPH + H(+)</text>
        <dbReference type="Rhea" id="RHEA:12344"/>
        <dbReference type="Rhea" id="RHEA-COMP:9663"/>
        <dbReference type="Rhea" id="RHEA-COMP:9680"/>
        <dbReference type="ChEBI" id="CHEBI:15378"/>
        <dbReference type="ChEBI" id="CHEBI:57501"/>
        <dbReference type="ChEBI" id="CHEBI:57783"/>
        <dbReference type="ChEBI" id="CHEBI:58349"/>
        <dbReference type="ChEBI" id="CHEBI:78442"/>
        <dbReference type="ChEBI" id="CHEBI:78520"/>
        <dbReference type="EC" id="1.2.1.70"/>
    </reaction>
</comment>
<dbReference type="InterPro" id="IPR018214">
    <property type="entry name" value="GluRdtase_CS"/>
</dbReference>
<keyword evidence="1 4" id="KW-0521">NADP</keyword>
<evidence type="ECO:0000256" key="2">
    <source>
        <dbReference type="ARBA" id="ARBA00023002"/>
    </source>
</evidence>
<dbReference type="EMBL" id="BBWV01000002">
    <property type="protein sequence ID" value="GAO43876.1"/>
    <property type="molecule type" value="Genomic_DNA"/>
</dbReference>
<dbReference type="PANTHER" id="PTHR43013">
    <property type="entry name" value="GLUTAMYL-TRNA REDUCTASE"/>
    <property type="match status" value="1"/>
</dbReference>
<feature type="binding site" evidence="4 6">
    <location>
        <position position="109"/>
    </location>
    <ligand>
        <name>substrate</name>
    </ligand>
</feature>
<dbReference type="Proteomes" id="UP000033121">
    <property type="component" value="Unassembled WGS sequence"/>
</dbReference>
<feature type="site" description="Important for activity" evidence="4 8">
    <location>
        <position position="88"/>
    </location>
</feature>
<evidence type="ECO:0000256" key="6">
    <source>
        <dbReference type="PIRSR" id="PIRSR000445-2"/>
    </source>
</evidence>
<dbReference type="PANTHER" id="PTHR43013:SF1">
    <property type="entry name" value="GLUTAMYL-TRNA REDUCTASE"/>
    <property type="match status" value="1"/>
</dbReference>
<keyword evidence="3 4" id="KW-0627">Porphyrin biosynthesis</keyword>
<comment type="pathway">
    <text evidence="4">Porphyrin-containing compound metabolism; protoporphyrin-IX biosynthesis; 5-aminolevulinate from L-glutamyl-tRNA(Glu): step 1/2.</text>
</comment>
<dbReference type="SUPFAM" id="SSF69742">
    <property type="entry name" value="Glutamyl tRNA-reductase catalytic, N-terminal domain"/>
    <property type="match status" value="1"/>
</dbReference>
<comment type="miscellaneous">
    <text evidence="4">During catalysis, the active site Cys acts as a nucleophile attacking the alpha-carbonyl group of tRNA-bound glutamate with the formation of a thioester intermediate between enzyme and glutamate, and the concomitant release of tRNA(Glu). The thioester intermediate is finally reduced by direct hydride transfer from NADPH, to form the product GSA.</text>
</comment>
<gene>
    <name evidence="4 11" type="primary">hemA</name>
    <name evidence="11" type="ORF">FPE01S_02_09820</name>
</gene>
<dbReference type="PIRSF" id="PIRSF000445">
    <property type="entry name" value="4pyrrol_synth_GluRdtase"/>
    <property type="match status" value="1"/>
</dbReference>
<dbReference type="UniPathway" id="UPA00251">
    <property type="reaction ID" value="UER00316"/>
</dbReference>
<dbReference type="STRING" id="1220578.FPE01S_02_09820"/>
<feature type="binding site" evidence="4 6">
    <location>
        <begin position="103"/>
        <end position="105"/>
    </location>
    <ligand>
        <name>substrate</name>
    </ligand>
</feature>
<dbReference type="AlphaFoldDB" id="A0A0E9N2L1"/>
<reference evidence="11 12" key="1">
    <citation type="submission" date="2015-04" db="EMBL/GenBank/DDBJ databases">
        <title>Whole genome shotgun sequence of Flavihumibacter petaseus NBRC 106054.</title>
        <authorList>
            <person name="Miyazawa S."/>
            <person name="Hosoyama A."/>
            <person name="Hashimoto M."/>
            <person name="Noguchi M."/>
            <person name="Tsuchikane K."/>
            <person name="Ohji S."/>
            <person name="Yamazoe A."/>
            <person name="Ichikawa N."/>
            <person name="Kimura A."/>
            <person name="Fujita N."/>
        </authorList>
    </citation>
    <scope>NUCLEOTIDE SEQUENCE [LARGE SCALE GENOMIC DNA]</scope>
    <source>
        <strain evidence="11 12">NBRC 106054</strain>
    </source>
</reference>
<evidence type="ECO:0000256" key="4">
    <source>
        <dbReference type="HAMAP-Rule" id="MF_00087"/>
    </source>
</evidence>
<dbReference type="OrthoDB" id="9795543at2"/>
<evidence type="ECO:0000259" key="9">
    <source>
        <dbReference type="Pfam" id="PF01488"/>
    </source>
</evidence>
<dbReference type="Pfam" id="PF05201">
    <property type="entry name" value="GlutR_N"/>
    <property type="match status" value="1"/>
</dbReference>
<dbReference type="SUPFAM" id="SSF51735">
    <property type="entry name" value="NAD(P)-binding Rossmann-fold domains"/>
    <property type="match status" value="1"/>
</dbReference>
<dbReference type="InterPro" id="IPR036343">
    <property type="entry name" value="GluRdtase_N_sf"/>
</dbReference>
<feature type="active site" description="Nucleophile" evidence="4 5">
    <location>
        <position position="43"/>
    </location>
</feature>
<feature type="binding site" evidence="4 7">
    <location>
        <begin position="181"/>
        <end position="186"/>
    </location>
    <ligand>
        <name>NADP(+)</name>
        <dbReference type="ChEBI" id="CHEBI:58349"/>
    </ligand>
</feature>
<dbReference type="GO" id="GO:0008883">
    <property type="term" value="F:glutamyl-tRNA reductase activity"/>
    <property type="evidence" value="ECO:0007669"/>
    <property type="project" value="UniProtKB-UniRule"/>
</dbReference>
<keyword evidence="12" id="KW-1185">Reference proteome</keyword>
<dbReference type="Gene3D" id="3.40.50.720">
    <property type="entry name" value="NAD(P)-binding Rossmann-like Domain"/>
    <property type="match status" value="1"/>
</dbReference>
<comment type="caution">
    <text evidence="11">The sequence shown here is derived from an EMBL/GenBank/DDBJ whole genome shotgun (WGS) entry which is preliminary data.</text>
</comment>
<feature type="binding site" evidence="4 6">
    <location>
        <begin position="42"/>
        <end position="45"/>
    </location>
    <ligand>
        <name>substrate</name>
    </ligand>
</feature>